<evidence type="ECO:0000256" key="1">
    <source>
        <dbReference type="ARBA" id="ARBA00007913"/>
    </source>
</evidence>
<feature type="domain" description="DNA2/NAM7 helicase helicase" evidence="6">
    <location>
        <begin position="401"/>
        <end position="620"/>
    </location>
</feature>
<evidence type="ECO:0008006" key="10">
    <source>
        <dbReference type="Google" id="ProtNLM"/>
    </source>
</evidence>
<dbReference type="Gene3D" id="3.40.50.300">
    <property type="entry name" value="P-loop containing nucleotide triphosphate hydrolases"/>
    <property type="match status" value="2"/>
</dbReference>
<reference evidence="8 9" key="1">
    <citation type="submission" date="2023-08" db="EMBL/GenBank/DDBJ databases">
        <title>Black Yeasts Isolated from many extreme environments.</title>
        <authorList>
            <person name="Coleine C."/>
            <person name="Stajich J.E."/>
            <person name="Selbmann L."/>
        </authorList>
    </citation>
    <scope>NUCLEOTIDE SEQUENCE [LARGE SCALE GENOMIC DNA]</scope>
    <source>
        <strain evidence="8 9">CCFEE 6328</strain>
    </source>
</reference>
<evidence type="ECO:0000313" key="9">
    <source>
        <dbReference type="Proteomes" id="UP001345691"/>
    </source>
</evidence>
<dbReference type="InterPro" id="IPR047187">
    <property type="entry name" value="SF1_C_Upf1"/>
</dbReference>
<comment type="similarity">
    <text evidence="1">Belongs to the DNA2/NAM7 helicase family.</text>
</comment>
<organism evidence="8 9">
    <name type="scientific">Exophiala sideris</name>
    <dbReference type="NCBI Taxonomy" id="1016849"/>
    <lineage>
        <taxon>Eukaryota</taxon>
        <taxon>Fungi</taxon>
        <taxon>Dikarya</taxon>
        <taxon>Ascomycota</taxon>
        <taxon>Pezizomycotina</taxon>
        <taxon>Eurotiomycetes</taxon>
        <taxon>Chaetothyriomycetidae</taxon>
        <taxon>Chaetothyriales</taxon>
        <taxon>Herpotrichiellaceae</taxon>
        <taxon>Exophiala</taxon>
    </lineage>
</organism>
<accession>A0ABR0IZU9</accession>
<keyword evidence="3" id="KW-0378">Hydrolase</keyword>
<evidence type="ECO:0000259" key="7">
    <source>
        <dbReference type="Pfam" id="PF13087"/>
    </source>
</evidence>
<dbReference type="Pfam" id="PF13086">
    <property type="entry name" value="AAA_11"/>
    <property type="match status" value="1"/>
</dbReference>
<evidence type="ECO:0000259" key="6">
    <source>
        <dbReference type="Pfam" id="PF13086"/>
    </source>
</evidence>
<evidence type="ECO:0000256" key="2">
    <source>
        <dbReference type="ARBA" id="ARBA00022741"/>
    </source>
</evidence>
<comment type="caution">
    <text evidence="8">The sequence shown here is derived from an EMBL/GenBank/DDBJ whole genome shotgun (WGS) entry which is preliminary data.</text>
</comment>
<sequence length="1065" mass="121867">MADQHTITTSVTLSYKRVNEGRDRDWTKLPLHPGDNQNRKWNVKIILDGTLHLIQTALGHQVTLTYEPAQYAFQDFQAAPDDPDPENLIGVQQHGPRPQSACLWLDINPQASPAIKREILTNATHQQRTFPFNYDETFPLVMQHKEFCKLQIRIFDTAKIPNWNRARLLSLLAGHTGWNPKRNAIDFIQQEVCAIEAERKVAVESLKGVNDKSCTVWTVPFRDSGILLCVEPPETTRRINWETVLHQGQLIRFENEEVFPSAVAWENPAKGDHGGHWVARVVHGLDRGAAITAFLEHNLIGNEYRIYSRIPTCTATISVVTSDETTKRALAAVSLAADHFEFEEECDLADQLKALPSRSAKGIPLSAMALEGETVVTEPQALEQDGVLHWPDFSKELHIANESQQNAITKMFQHQVTQVIGPPGCAKTQTVVFATEAFLRSWPFKKVLITAPTNGAVDEIGKKLLARRPLTSISLDFVHMISWTTAEQRIADKVTPNPWHIHEQCHKSASLIENERFMREFNRGWQVIHESGRIADQAQRRRYILERNWMAEQILSRARICISTCTGSALKMMVRNFRPDLLIIDEAAACHHYEVLIPIMENYPSLFRVMLAGDDQQFAPYATTPEGQRWWATSIFSKIGKDGFPSTLLDTSYRAHQGLVQPISEQFYHGQLKAKRDLYNEQTERLITTLRAEDAFISSDERITRLTNWTHFLDVADSLCESSDTLSSKNTPEAECCEVLIKTLVRNGIDTNSIMVITGYRDSLRDLKKRGKDGGYGKDHMRRGVDFRTVHTAQGLENDYVIILLTRTMNASGNGNGGRLNYSMMTTRRLLNVALSRPREGLFIIGHWESVLHLPQDNILSTAMKYYEHHYMNWVEHVGRSPFRTTFERNIQVMPRLIPAHTRALREETARTRIGELSKQRDELKEEILFRMAPKYGFPQWQGWKIKLNCRKAFIARWRDGTLKWNPAGTNNPDEMSEAQKKRFAVRRFFWGAIVAAKNLVSVMRTHGYGNHTGFEMERARHLQQFHRVKAIDEEMKDLKREIQIGVLEERREQMELEGLIGHDG</sequence>
<dbReference type="InterPro" id="IPR041677">
    <property type="entry name" value="DNA2/NAM7_AAA_11"/>
</dbReference>
<dbReference type="PANTHER" id="PTHR43788">
    <property type="entry name" value="DNA2/NAM7 HELICASE FAMILY MEMBER"/>
    <property type="match status" value="1"/>
</dbReference>
<keyword evidence="4" id="KW-0347">Helicase</keyword>
<dbReference type="InterPro" id="IPR041679">
    <property type="entry name" value="DNA2/NAM7-like_C"/>
</dbReference>
<evidence type="ECO:0000313" key="8">
    <source>
        <dbReference type="EMBL" id="KAK5052979.1"/>
    </source>
</evidence>
<keyword evidence="2" id="KW-0547">Nucleotide-binding</keyword>
<feature type="domain" description="DNA2/NAM7 helicase-like C-terminal" evidence="7">
    <location>
        <begin position="633"/>
        <end position="847"/>
    </location>
</feature>
<dbReference type="InterPro" id="IPR027417">
    <property type="entry name" value="P-loop_NTPase"/>
</dbReference>
<dbReference type="PANTHER" id="PTHR43788:SF16">
    <property type="entry name" value="HELICASE WITH ZINC FINGER 2"/>
    <property type="match status" value="1"/>
</dbReference>
<keyword evidence="5" id="KW-0067">ATP-binding</keyword>
<dbReference type="SUPFAM" id="SSF52540">
    <property type="entry name" value="P-loop containing nucleoside triphosphate hydrolases"/>
    <property type="match status" value="1"/>
</dbReference>
<name>A0ABR0IZU9_9EURO</name>
<dbReference type="Proteomes" id="UP001345691">
    <property type="component" value="Unassembled WGS sequence"/>
</dbReference>
<keyword evidence="9" id="KW-1185">Reference proteome</keyword>
<evidence type="ECO:0000256" key="4">
    <source>
        <dbReference type="ARBA" id="ARBA00022806"/>
    </source>
</evidence>
<dbReference type="EMBL" id="JAVRRF010000027">
    <property type="protein sequence ID" value="KAK5052979.1"/>
    <property type="molecule type" value="Genomic_DNA"/>
</dbReference>
<dbReference type="InterPro" id="IPR050534">
    <property type="entry name" value="Coronavir_polyprotein_1ab"/>
</dbReference>
<proteinExistence type="inferred from homology"/>
<evidence type="ECO:0000256" key="5">
    <source>
        <dbReference type="ARBA" id="ARBA00022840"/>
    </source>
</evidence>
<protein>
    <recommendedName>
        <fullName evidence="10">DNA2/NAM7 helicase-like C-terminal domain-containing protein</fullName>
    </recommendedName>
</protein>
<dbReference type="Pfam" id="PF13087">
    <property type="entry name" value="AAA_12"/>
    <property type="match status" value="1"/>
</dbReference>
<evidence type="ECO:0000256" key="3">
    <source>
        <dbReference type="ARBA" id="ARBA00022801"/>
    </source>
</evidence>
<dbReference type="CDD" id="cd18808">
    <property type="entry name" value="SF1_C_Upf1"/>
    <property type="match status" value="1"/>
</dbReference>
<gene>
    <name evidence="8" type="ORF">LTR69_009548</name>
</gene>